<feature type="transmembrane region" description="Helical" evidence="7">
    <location>
        <begin position="77"/>
        <end position="95"/>
    </location>
</feature>
<evidence type="ECO:0000256" key="1">
    <source>
        <dbReference type="ARBA" id="ARBA00004651"/>
    </source>
</evidence>
<keyword evidence="3 7" id="KW-0812">Transmembrane</keyword>
<feature type="transmembrane region" description="Helical" evidence="7">
    <location>
        <begin position="208"/>
        <end position="230"/>
    </location>
</feature>
<sequence>MTSAPRSFPWWLVGLFLAIFSFFTDDYIIAGILPDVAAGLDVSEPVAGQLVTVFSLTVAVATPVAGFVFARTDRRRLVLSAIALFVVANALAAVADGYAVLVGLRVLAALAAAAALPAIFAAAADLAPDDRRGRYLGSLSVAVTGAVAVGVPLGAWIAVTWSWNATFAFMAVAGVVALATVGATFPRVEAHPPTPFRDQVRVLASRQISAALVGGAAAVMGGILMITYLAPYLVALLGRDDVRAPVFAVFGVAATVGVFGGGWSVDRFGANRTLVGGMAAFIVLMAGLTLLGFAAPIPLLAFVPLVVVWGALAYWSATAVQVRLHALAGPMTAQALAMNSSLGTLGVAVGAAIGGVVLDMGAVLLLPLVTAVACATGLLLLLYAFRGAGASGDPVLQHASDDHSDRTDSTDSTDSTDRTGDPT</sequence>
<gene>
    <name evidence="9" type="ORF">EV378_0365</name>
</gene>
<dbReference type="GO" id="GO:0005886">
    <property type="term" value="C:plasma membrane"/>
    <property type="evidence" value="ECO:0007669"/>
    <property type="project" value="UniProtKB-SubCell"/>
</dbReference>
<dbReference type="PANTHER" id="PTHR43124">
    <property type="entry name" value="PURINE EFFLUX PUMP PBUE"/>
    <property type="match status" value="1"/>
</dbReference>
<feature type="region of interest" description="Disordered" evidence="6">
    <location>
        <begin position="396"/>
        <end position="423"/>
    </location>
</feature>
<evidence type="ECO:0000256" key="6">
    <source>
        <dbReference type="SAM" id="MobiDB-lite"/>
    </source>
</evidence>
<dbReference type="SUPFAM" id="SSF103473">
    <property type="entry name" value="MFS general substrate transporter"/>
    <property type="match status" value="1"/>
</dbReference>
<evidence type="ECO:0000259" key="8">
    <source>
        <dbReference type="PROSITE" id="PS50850"/>
    </source>
</evidence>
<feature type="transmembrane region" description="Helical" evidence="7">
    <location>
        <begin position="101"/>
        <end position="123"/>
    </location>
</feature>
<dbReference type="RefSeq" id="WP_132421020.1">
    <property type="nucleotide sequence ID" value="NZ_SMFZ01000001.1"/>
</dbReference>
<keyword evidence="2" id="KW-1003">Cell membrane</keyword>
<evidence type="ECO:0000313" key="10">
    <source>
        <dbReference type="Proteomes" id="UP000295560"/>
    </source>
</evidence>
<dbReference type="CDD" id="cd17324">
    <property type="entry name" value="MFS_NepI_like"/>
    <property type="match status" value="1"/>
</dbReference>
<comment type="caution">
    <text evidence="9">The sequence shown here is derived from an EMBL/GenBank/DDBJ whole genome shotgun (WGS) entry which is preliminary data.</text>
</comment>
<dbReference type="EMBL" id="SMFZ01000001">
    <property type="protein sequence ID" value="TCK24591.1"/>
    <property type="molecule type" value="Genomic_DNA"/>
</dbReference>
<feature type="transmembrane region" description="Helical" evidence="7">
    <location>
        <begin position="165"/>
        <end position="188"/>
    </location>
</feature>
<feature type="transmembrane region" description="Helical" evidence="7">
    <location>
        <begin position="242"/>
        <end position="262"/>
    </location>
</feature>
<feature type="transmembrane region" description="Helical" evidence="7">
    <location>
        <begin position="274"/>
        <end position="295"/>
    </location>
</feature>
<dbReference type="GO" id="GO:0022857">
    <property type="term" value="F:transmembrane transporter activity"/>
    <property type="evidence" value="ECO:0007669"/>
    <property type="project" value="InterPro"/>
</dbReference>
<dbReference type="Pfam" id="PF07690">
    <property type="entry name" value="MFS_1"/>
    <property type="match status" value="1"/>
</dbReference>
<dbReference type="PROSITE" id="PS50850">
    <property type="entry name" value="MFS"/>
    <property type="match status" value="1"/>
</dbReference>
<evidence type="ECO:0000313" key="9">
    <source>
        <dbReference type="EMBL" id="TCK24591.1"/>
    </source>
</evidence>
<organism evidence="9 10">
    <name type="scientific">Pseudonocardia endophytica</name>
    <dbReference type="NCBI Taxonomy" id="401976"/>
    <lineage>
        <taxon>Bacteria</taxon>
        <taxon>Bacillati</taxon>
        <taxon>Actinomycetota</taxon>
        <taxon>Actinomycetes</taxon>
        <taxon>Pseudonocardiales</taxon>
        <taxon>Pseudonocardiaceae</taxon>
        <taxon>Pseudonocardia</taxon>
    </lineage>
</organism>
<feature type="compositionally biased region" description="Basic and acidic residues" evidence="6">
    <location>
        <begin position="399"/>
        <end position="423"/>
    </location>
</feature>
<dbReference type="PANTHER" id="PTHR43124:SF10">
    <property type="entry name" value="PURINE EFFLUX PUMP PBUE"/>
    <property type="match status" value="1"/>
</dbReference>
<dbReference type="AlphaFoldDB" id="A0A4R1HT97"/>
<evidence type="ECO:0000256" key="2">
    <source>
        <dbReference type="ARBA" id="ARBA00022475"/>
    </source>
</evidence>
<name>A0A4R1HT97_PSEEN</name>
<feature type="transmembrane region" description="Helical" evidence="7">
    <location>
        <begin position="364"/>
        <end position="385"/>
    </location>
</feature>
<dbReference type="Proteomes" id="UP000295560">
    <property type="component" value="Unassembled WGS sequence"/>
</dbReference>
<comment type="subcellular location">
    <subcellularLocation>
        <location evidence="1">Cell membrane</location>
        <topology evidence="1">Multi-pass membrane protein</topology>
    </subcellularLocation>
</comment>
<evidence type="ECO:0000256" key="4">
    <source>
        <dbReference type="ARBA" id="ARBA00022989"/>
    </source>
</evidence>
<dbReference type="InterPro" id="IPR036259">
    <property type="entry name" value="MFS_trans_sf"/>
</dbReference>
<feature type="transmembrane region" description="Helical" evidence="7">
    <location>
        <begin position="46"/>
        <end position="70"/>
    </location>
</feature>
<feature type="transmembrane region" description="Helical" evidence="7">
    <location>
        <begin position="336"/>
        <end position="358"/>
    </location>
</feature>
<protein>
    <submittedName>
        <fullName evidence="9">Putative MFS family arabinose efflux permease</fullName>
    </submittedName>
</protein>
<dbReference type="InterPro" id="IPR050189">
    <property type="entry name" value="MFS_Efflux_Transporters"/>
</dbReference>
<keyword evidence="10" id="KW-1185">Reference proteome</keyword>
<feature type="transmembrane region" description="Helical" evidence="7">
    <location>
        <begin position="135"/>
        <end position="159"/>
    </location>
</feature>
<dbReference type="Gene3D" id="1.20.1250.20">
    <property type="entry name" value="MFS general substrate transporter like domains"/>
    <property type="match status" value="1"/>
</dbReference>
<accession>A0A4R1HT97</accession>
<proteinExistence type="predicted"/>
<evidence type="ECO:0000256" key="7">
    <source>
        <dbReference type="SAM" id="Phobius"/>
    </source>
</evidence>
<reference evidence="9 10" key="1">
    <citation type="submission" date="2019-03" db="EMBL/GenBank/DDBJ databases">
        <title>Sequencing the genomes of 1000 actinobacteria strains.</title>
        <authorList>
            <person name="Klenk H.-P."/>
        </authorList>
    </citation>
    <scope>NUCLEOTIDE SEQUENCE [LARGE SCALE GENOMIC DNA]</scope>
    <source>
        <strain evidence="9 10">DSM 44969</strain>
    </source>
</reference>
<keyword evidence="5 7" id="KW-0472">Membrane</keyword>
<dbReference type="InterPro" id="IPR020846">
    <property type="entry name" value="MFS_dom"/>
</dbReference>
<feature type="transmembrane region" description="Helical" evidence="7">
    <location>
        <begin position="301"/>
        <end position="324"/>
    </location>
</feature>
<evidence type="ECO:0000256" key="5">
    <source>
        <dbReference type="ARBA" id="ARBA00023136"/>
    </source>
</evidence>
<dbReference type="OrthoDB" id="9814237at2"/>
<evidence type="ECO:0000256" key="3">
    <source>
        <dbReference type="ARBA" id="ARBA00022692"/>
    </source>
</evidence>
<dbReference type="InterPro" id="IPR011701">
    <property type="entry name" value="MFS"/>
</dbReference>
<keyword evidence="4 7" id="KW-1133">Transmembrane helix</keyword>
<feature type="domain" description="Major facilitator superfamily (MFS) profile" evidence="8">
    <location>
        <begin position="11"/>
        <end position="389"/>
    </location>
</feature>